<protein>
    <submittedName>
        <fullName evidence="1">Uncharacterized protein</fullName>
    </submittedName>
</protein>
<sequence>MSSPQPLHIRSLSTTTTAGERRITHSTDNTQCIFMPRTYRSASDHKQPPFAPHAPPLTNQLTVVLHSGSADNSIIGGRIDQRQRTVGLRTHRAHLRPSTKKRSMRLAELLSGIQCRSCCNYLA</sequence>
<proteinExistence type="predicted"/>
<dbReference type="EMBL" id="JAUCMV010000002">
    <property type="protein sequence ID" value="KAK0421365.1"/>
    <property type="molecule type" value="Genomic_DNA"/>
</dbReference>
<keyword evidence="2" id="KW-1185">Reference proteome</keyword>
<reference evidence="1" key="1">
    <citation type="submission" date="2023-06" db="EMBL/GenBank/DDBJ databases">
        <title>Genomic analysis of the entomopathogenic nematode Steinernema hermaphroditum.</title>
        <authorList>
            <person name="Schwarz E.M."/>
            <person name="Heppert J.K."/>
            <person name="Baniya A."/>
            <person name="Schwartz H.T."/>
            <person name="Tan C.-H."/>
            <person name="Antoshechkin I."/>
            <person name="Sternberg P.W."/>
            <person name="Goodrich-Blair H."/>
            <person name="Dillman A.R."/>
        </authorList>
    </citation>
    <scope>NUCLEOTIDE SEQUENCE</scope>
    <source>
        <strain evidence="1">PS9179</strain>
        <tissue evidence="1">Whole animal</tissue>
    </source>
</reference>
<organism evidence="1 2">
    <name type="scientific">Steinernema hermaphroditum</name>
    <dbReference type="NCBI Taxonomy" id="289476"/>
    <lineage>
        <taxon>Eukaryota</taxon>
        <taxon>Metazoa</taxon>
        <taxon>Ecdysozoa</taxon>
        <taxon>Nematoda</taxon>
        <taxon>Chromadorea</taxon>
        <taxon>Rhabditida</taxon>
        <taxon>Tylenchina</taxon>
        <taxon>Panagrolaimomorpha</taxon>
        <taxon>Strongyloidoidea</taxon>
        <taxon>Steinernematidae</taxon>
        <taxon>Steinernema</taxon>
    </lineage>
</organism>
<name>A0AA39ICY5_9BILA</name>
<gene>
    <name evidence="1" type="ORF">QR680_015201</name>
</gene>
<dbReference type="Proteomes" id="UP001175271">
    <property type="component" value="Unassembled WGS sequence"/>
</dbReference>
<evidence type="ECO:0000313" key="1">
    <source>
        <dbReference type="EMBL" id="KAK0421365.1"/>
    </source>
</evidence>
<dbReference type="AlphaFoldDB" id="A0AA39ICY5"/>
<comment type="caution">
    <text evidence="1">The sequence shown here is derived from an EMBL/GenBank/DDBJ whole genome shotgun (WGS) entry which is preliminary data.</text>
</comment>
<accession>A0AA39ICY5</accession>
<evidence type="ECO:0000313" key="2">
    <source>
        <dbReference type="Proteomes" id="UP001175271"/>
    </source>
</evidence>